<dbReference type="PANTHER" id="PTHR48081">
    <property type="entry name" value="AB HYDROLASE SUPERFAMILY PROTEIN C4A8.06C"/>
    <property type="match status" value="1"/>
</dbReference>
<evidence type="ECO:0000256" key="2">
    <source>
        <dbReference type="SAM" id="Phobius"/>
    </source>
</evidence>
<evidence type="ECO:0000313" key="5">
    <source>
        <dbReference type="Proteomes" id="UP000193719"/>
    </source>
</evidence>
<protein>
    <submittedName>
        <fullName evidence="4">Alpha/beta-hydrolase</fullName>
    </submittedName>
</protein>
<dbReference type="InterPro" id="IPR029058">
    <property type="entry name" value="AB_hydrolase_fold"/>
</dbReference>
<dbReference type="Pfam" id="PF20434">
    <property type="entry name" value="BD-FAE"/>
    <property type="match status" value="1"/>
</dbReference>
<keyword evidence="2" id="KW-1133">Transmembrane helix</keyword>
<name>A0A1Y1VIM1_9FUNG</name>
<dbReference type="GO" id="GO:0016787">
    <property type="term" value="F:hydrolase activity"/>
    <property type="evidence" value="ECO:0007669"/>
    <property type="project" value="UniProtKB-KW"/>
</dbReference>
<dbReference type="Proteomes" id="UP000193719">
    <property type="component" value="Unassembled WGS sequence"/>
</dbReference>
<dbReference type="Gene3D" id="3.40.50.1820">
    <property type="entry name" value="alpha/beta hydrolase"/>
    <property type="match status" value="1"/>
</dbReference>
<evidence type="ECO:0000313" key="4">
    <source>
        <dbReference type="EMBL" id="ORX57265.1"/>
    </source>
</evidence>
<dbReference type="EMBL" id="MCFH01000006">
    <property type="protein sequence ID" value="ORX57265.1"/>
    <property type="molecule type" value="Genomic_DNA"/>
</dbReference>
<dbReference type="OrthoDB" id="6495301at2759"/>
<dbReference type="SUPFAM" id="SSF53474">
    <property type="entry name" value="alpha/beta-Hydrolases"/>
    <property type="match status" value="1"/>
</dbReference>
<feature type="transmembrane region" description="Helical" evidence="2">
    <location>
        <begin position="6"/>
        <end position="25"/>
    </location>
</feature>
<dbReference type="AlphaFoldDB" id="A0A1Y1VIM1"/>
<organism evidence="4 5">
    <name type="scientific">Piromyces finnis</name>
    <dbReference type="NCBI Taxonomy" id="1754191"/>
    <lineage>
        <taxon>Eukaryota</taxon>
        <taxon>Fungi</taxon>
        <taxon>Fungi incertae sedis</taxon>
        <taxon>Chytridiomycota</taxon>
        <taxon>Chytridiomycota incertae sedis</taxon>
        <taxon>Neocallimastigomycetes</taxon>
        <taxon>Neocallimastigales</taxon>
        <taxon>Neocallimastigaceae</taxon>
        <taxon>Piromyces</taxon>
    </lineage>
</organism>
<keyword evidence="2" id="KW-0812">Transmembrane</keyword>
<comment type="caution">
    <text evidence="4">The sequence shown here is derived from an EMBL/GenBank/DDBJ whole genome shotgun (WGS) entry which is preliminary data.</text>
</comment>
<keyword evidence="2" id="KW-0472">Membrane</keyword>
<accession>A0A1Y1VIM1</accession>
<proteinExistence type="predicted"/>
<keyword evidence="1 4" id="KW-0378">Hydrolase</keyword>
<evidence type="ECO:0000259" key="3">
    <source>
        <dbReference type="Pfam" id="PF20434"/>
    </source>
</evidence>
<reference evidence="4 5" key="2">
    <citation type="submission" date="2016-08" db="EMBL/GenBank/DDBJ databases">
        <title>Pervasive Adenine N6-methylation of Active Genes in Fungi.</title>
        <authorList>
            <consortium name="DOE Joint Genome Institute"/>
            <person name="Mondo S.J."/>
            <person name="Dannebaum R.O."/>
            <person name="Kuo R.C."/>
            <person name="Labutti K."/>
            <person name="Haridas S."/>
            <person name="Kuo A."/>
            <person name="Salamov A."/>
            <person name="Ahrendt S.R."/>
            <person name="Lipzen A."/>
            <person name="Sullivan W."/>
            <person name="Andreopoulos W.B."/>
            <person name="Clum A."/>
            <person name="Lindquist E."/>
            <person name="Daum C."/>
            <person name="Ramamoorthy G.K."/>
            <person name="Gryganskyi A."/>
            <person name="Culley D."/>
            <person name="Magnuson J.K."/>
            <person name="James T.Y."/>
            <person name="O'Malley M.A."/>
            <person name="Stajich J.E."/>
            <person name="Spatafora J.W."/>
            <person name="Visel A."/>
            <person name="Grigoriev I.V."/>
        </authorList>
    </citation>
    <scope>NUCLEOTIDE SEQUENCE [LARGE SCALE GENOMIC DNA]</scope>
    <source>
        <strain evidence="5">finn</strain>
    </source>
</reference>
<dbReference type="InterPro" id="IPR050300">
    <property type="entry name" value="GDXG_lipolytic_enzyme"/>
</dbReference>
<reference evidence="4 5" key="1">
    <citation type="submission" date="2016-08" db="EMBL/GenBank/DDBJ databases">
        <title>Genomes of anaerobic fungi encode conserved fungal cellulosomes for biomass hydrolysis.</title>
        <authorList>
            <consortium name="DOE Joint Genome Institute"/>
            <person name="Haitjema C.H."/>
            <person name="Gilmore S.P."/>
            <person name="Henske J.K."/>
            <person name="Solomon K.V."/>
            <person name="De Groot R."/>
            <person name="Kuo A."/>
            <person name="Mondo S.J."/>
            <person name="Salamov A.A."/>
            <person name="Labutti K."/>
            <person name="Zhao Z."/>
            <person name="Chiniquy J."/>
            <person name="Barry K."/>
            <person name="Brewer H.M."/>
            <person name="Purvine S.O."/>
            <person name="Wright A.T."/>
            <person name="Boxma B."/>
            <person name="Van Alen T."/>
            <person name="Hackstein J.H."/>
            <person name="Baker S.E."/>
            <person name="Grigoriev I.V."/>
            <person name="O'Malley M.A."/>
        </authorList>
    </citation>
    <scope>NUCLEOTIDE SEQUENCE [LARGE SCALE GENOMIC DNA]</scope>
    <source>
        <strain evidence="5">finn</strain>
    </source>
</reference>
<dbReference type="InterPro" id="IPR049492">
    <property type="entry name" value="BD-FAE-like_dom"/>
</dbReference>
<sequence length="315" mass="35781">MKIPYYISFVLILFTVAINAFNVTISDRDMNNYLEVENIERNIKFNGERLLDVYYDKNTLKQKKHVVIHIFGSYWIKGDKIGQTKIGSLLEREGYVAVVPNYVLFPNGTVEDMVDDIYNAIQWTYKNISKYGGNPKKIYICAHSSGAHIAALTIIKSALNLENNGVKLEPLPKLRRVILLNGPYSFDAEFLTYTLQGSGNTSNVAITSNVEEQLLLQKLMMTYYNDKSISPIELLKECEKNSSKLNVNKFVFFYTADDNVIPESSSKGLISEIMRTSSSSFEYIYEEGLGHATVTDGVKAGLSEYEEWYMDLIHS</sequence>
<gene>
    <name evidence="4" type="ORF">BCR36DRAFT_580682</name>
</gene>
<feature type="domain" description="BD-FAE-like" evidence="3">
    <location>
        <begin position="51"/>
        <end position="235"/>
    </location>
</feature>
<dbReference type="STRING" id="1754191.A0A1Y1VIM1"/>
<keyword evidence="5" id="KW-1185">Reference proteome</keyword>
<evidence type="ECO:0000256" key="1">
    <source>
        <dbReference type="ARBA" id="ARBA00022801"/>
    </source>
</evidence>